<evidence type="ECO:0000313" key="3">
    <source>
        <dbReference type="Proteomes" id="UP000254601"/>
    </source>
</evidence>
<proteinExistence type="predicted"/>
<accession>A0A380MVG1</accession>
<organism evidence="2 3">
    <name type="scientific">Suttonella ornithocola</name>
    <dbReference type="NCBI Taxonomy" id="279832"/>
    <lineage>
        <taxon>Bacteria</taxon>
        <taxon>Pseudomonadati</taxon>
        <taxon>Pseudomonadota</taxon>
        <taxon>Gammaproteobacteria</taxon>
        <taxon>Cardiobacteriales</taxon>
        <taxon>Cardiobacteriaceae</taxon>
        <taxon>Suttonella</taxon>
    </lineage>
</organism>
<dbReference type="InterPro" id="IPR036286">
    <property type="entry name" value="LexA/Signal_pep-like_sf"/>
</dbReference>
<dbReference type="Gene3D" id="2.10.109.10">
    <property type="entry name" value="Umud Fragment, subunit A"/>
    <property type="match status" value="1"/>
</dbReference>
<keyword evidence="3" id="KW-1185">Reference proteome</keyword>
<dbReference type="AlphaFoldDB" id="A0A380MVG1"/>
<dbReference type="RefSeq" id="WP_072576905.1">
    <property type="nucleotide sequence ID" value="NZ_LWHB01000115.1"/>
</dbReference>
<name>A0A380MVG1_9GAMM</name>
<reference evidence="2 3" key="1">
    <citation type="submission" date="2018-06" db="EMBL/GenBank/DDBJ databases">
        <authorList>
            <consortium name="Pathogen Informatics"/>
            <person name="Doyle S."/>
        </authorList>
    </citation>
    <scope>NUCLEOTIDE SEQUENCE [LARGE SCALE GENOMIC DNA]</scope>
    <source>
        <strain evidence="2 3">NCTC13337</strain>
    </source>
</reference>
<dbReference type="SUPFAM" id="SSF51306">
    <property type="entry name" value="LexA/Signal peptidase"/>
    <property type="match status" value="1"/>
</dbReference>
<protein>
    <recommendedName>
        <fullName evidence="1">Peptidase S24/S26A/S26B/S26C domain-containing protein</fullName>
    </recommendedName>
</protein>
<dbReference type="Pfam" id="PF00717">
    <property type="entry name" value="Peptidase_S24"/>
    <property type="match status" value="1"/>
</dbReference>
<gene>
    <name evidence="2" type="ORF">NCTC13337_01740</name>
</gene>
<evidence type="ECO:0000259" key="1">
    <source>
        <dbReference type="Pfam" id="PF00717"/>
    </source>
</evidence>
<feature type="domain" description="Peptidase S24/S26A/S26B/S26C" evidence="1">
    <location>
        <begin position="90"/>
        <end position="196"/>
    </location>
</feature>
<evidence type="ECO:0000313" key="2">
    <source>
        <dbReference type="EMBL" id="SUO96174.1"/>
    </source>
</evidence>
<dbReference type="InterPro" id="IPR015927">
    <property type="entry name" value="Peptidase_S24_S26A/B/C"/>
</dbReference>
<dbReference type="EMBL" id="UHIC01000001">
    <property type="protein sequence ID" value="SUO96174.1"/>
    <property type="molecule type" value="Genomic_DNA"/>
</dbReference>
<sequence>MANIEKQQFVDRLKTALSNQGIDVGRGLYTTLAKEVGVSVQTAKDWFDLEKGCPRAEQLALLGQRWGISIDYLLLGNNYERLDYIIPIYTAGEFIKADKEQADYESRRMIPVWKNLNEPFAIELENESMLNILNLRESFPSGLIIIFEKLDSNVENVEIENGSFVFAQVENFGVFAKFIRERGQTYLMTMNPNYPNYNNFRVLGKMSYFVGAFFN</sequence>
<dbReference type="Proteomes" id="UP000254601">
    <property type="component" value="Unassembled WGS sequence"/>
</dbReference>